<protein>
    <submittedName>
        <fullName evidence="2">Stage III sporulation protein AG</fullName>
    </submittedName>
</protein>
<reference evidence="2 3" key="1">
    <citation type="submission" date="2024-09" db="EMBL/GenBank/DDBJ databases">
        <authorList>
            <person name="Sun Q."/>
            <person name="Mori K."/>
        </authorList>
    </citation>
    <scope>NUCLEOTIDE SEQUENCE [LARGE SCALE GENOMIC DNA]</scope>
    <source>
        <strain evidence="2 3">CGMCC 1.9126</strain>
    </source>
</reference>
<proteinExistence type="predicted"/>
<feature type="transmembrane region" description="Helical" evidence="1">
    <location>
        <begin position="40"/>
        <end position="59"/>
    </location>
</feature>
<keyword evidence="1" id="KW-0472">Membrane</keyword>
<evidence type="ECO:0000256" key="1">
    <source>
        <dbReference type="SAM" id="Phobius"/>
    </source>
</evidence>
<evidence type="ECO:0000313" key="3">
    <source>
        <dbReference type="Proteomes" id="UP001589738"/>
    </source>
</evidence>
<keyword evidence="3" id="KW-1185">Reference proteome</keyword>
<name>A0ABV6KRB5_9BACI</name>
<comment type="caution">
    <text evidence="2">The sequence shown here is derived from an EMBL/GenBank/DDBJ whole genome shotgun (WGS) entry which is preliminary data.</text>
</comment>
<evidence type="ECO:0000313" key="2">
    <source>
        <dbReference type="EMBL" id="MFC0474493.1"/>
    </source>
</evidence>
<dbReference type="NCBIfam" id="TIGR02830">
    <property type="entry name" value="spore_III_AG"/>
    <property type="match status" value="1"/>
</dbReference>
<sequence>MENDTEKDKEPNKDKGPITFLKNLFSKESPPEKKSSKYQYFLIVLLIGAAIMLASNLLINPSPSAIETAANAEKSSEDVETFGQKKIDGNEIIAAYEDHYENQLKETLEGIVGVGEVIVAVNVDATEKKILEKNVVVQSQKTEEVDREGGQRTVEDQSKDEQLVIIRDGEKEVPIVIETKKPAIRGVIVIAKGADNIQVKKWILESVTKLLDVPVHRVSVMPKK</sequence>
<organism evidence="2 3">
    <name type="scientific">Robertmurraya beringensis</name>
    <dbReference type="NCBI Taxonomy" id="641660"/>
    <lineage>
        <taxon>Bacteria</taxon>
        <taxon>Bacillati</taxon>
        <taxon>Bacillota</taxon>
        <taxon>Bacilli</taxon>
        <taxon>Bacillales</taxon>
        <taxon>Bacillaceae</taxon>
        <taxon>Robertmurraya</taxon>
    </lineage>
</organism>
<dbReference type="RefSeq" id="WP_340904590.1">
    <property type="nucleotide sequence ID" value="NZ_JBHLUU010000015.1"/>
</dbReference>
<accession>A0ABV6KRB5</accession>
<keyword evidence="1" id="KW-1133">Transmembrane helix</keyword>
<dbReference type="InterPro" id="IPR014195">
    <property type="entry name" value="Spore_III_AG"/>
</dbReference>
<gene>
    <name evidence="2" type="primary">spoIIIAG</name>
    <name evidence="2" type="ORF">ACFFHF_04175</name>
</gene>
<keyword evidence="1" id="KW-0812">Transmembrane</keyword>
<dbReference type="Proteomes" id="UP001589738">
    <property type="component" value="Unassembled WGS sequence"/>
</dbReference>
<dbReference type="EMBL" id="JBHLUU010000015">
    <property type="protein sequence ID" value="MFC0474493.1"/>
    <property type="molecule type" value="Genomic_DNA"/>
</dbReference>